<gene>
    <name evidence="3" type="ORF">HCU74_15650</name>
</gene>
<keyword evidence="4" id="KW-1185">Reference proteome</keyword>
<dbReference type="RefSeq" id="WP_168451366.1">
    <property type="nucleotide sequence ID" value="NZ_JAAWWK010000006.1"/>
</dbReference>
<keyword evidence="3" id="KW-0808">Transferase</keyword>
<evidence type="ECO:0000256" key="1">
    <source>
        <dbReference type="ARBA" id="ARBA00022763"/>
    </source>
</evidence>
<protein>
    <submittedName>
        <fullName evidence="3">Cysteine methyltransferase</fullName>
    </submittedName>
</protein>
<proteinExistence type="predicted"/>
<dbReference type="InterPro" id="IPR014048">
    <property type="entry name" value="MethylDNA_cys_MeTrfase_DNA-bd"/>
</dbReference>
<keyword evidence="1" id="KW-0227">DNA damage</keyword>
<dbReference type="InterPro" id="IPR052520">
    <property type="entry name" value="ATL_DNA_repair"/>
</dbReference>
<dbReference type="PANTHER" id="PTHR42942:SF1">
    <property type="entry name" value="ALKYLTRANSFERASE-LIKE PROTEIN 1"/>
    <property type="match status" value="1"/>
</dbReference>
<dbReference type="Pfam" id="PF01035">
    <property type="entry name" value="DNA_binding_1"/>
    <property type="match status" value="1"/>
</dbReference>
<dbReference type="EMBL" id="JAAWWK010000006">
    <property type="protein sequence ID" value="NKI18843.1"/>
    <property type="molecule type" value="Genomic_DNA"/>
</dbReference>
<sequence length="104" mass="11519">MPAKPSPSPEPLYLVLGQIPHGRLCSYGQLATLAGYPGQARWVGRLLGKLPNDSRLPWHRVVNAQGKISFPVGSPAYHRQLSRLIAEGSADDNGKLLWRQRVWP</sequence>
<name>A0ABX1GKB6_9GAMM</name>
<dbReference type="CDD" id="cd06445">
    <property type="entry name" value="ATase"/>
    <property type="match status" value="1"/>
</dbReference>
<dbReference type="InterPro" id="IPR036388">
    <property type="entry name" value="WH-like_DNA-bd_sf"/>
</dbReference>
<dbReference type="GO" id="GO:0008168">
    <property type="term" value="F:methyltransferase activity"/>
    <property type="evidence" value="ECO:0007669"/>
    <property type="project" value="UniProtKB-KW"/>
</dbReference>
<reference evidence="3 4" key="1">
    <citation type="submission" date="2020-04" db="EMBL/GenBank/DDBJ databases">
        <authorList>
            <person name="Yoon J."/>
        </authorList>
    </citation>
    <scope>NUCLEOTIDE SEQUENCE [LARGE SCALE GENOMIC DNA]</scope>
    <source>
        <strain evidence="3 4">KMU-166</strain>
    </source>
</reference>
<organism evidence="3 4">
    <name type="scientific">Spongiibacter thalassae</name>
    <dbReference type="NCBI Taxonomy" id="2721624"/>
    <lineage>
        <taxon>Bacteria</taxon>
        <taxon>Pseudomonadati</taxon>
        <taxon>Pseudomonadota</taxon>
        <taxon>Gammaproteobacteria</taxon>
        <taxon>Cellvibrionales</taxon>
        <taxon>Spongiibacteraceae</taxon>
        <taxon>Spongiibacter</taxon>
    </lineage>
</organism>
<dbReference type="SUPFAM" id="SSF46767">
    <property type="entry name" value="Methylated DNA-protein cysteine methyltransferase, C-terminal domain"/>
    <property type="match status" value="1"/>
</dbReference>
<evidence type="ECO:0000259" key="2">
    <source>
        <dbReference type="Pfam" id="PF01035"/>
    </source>
</evidence>
<dbReference type="Gene3D" id="1.10.10.10">
    <property type="entry name" value="Winged helix-like DNA-binding domain superfamily/Winged helix DNA-binding domain"/>
    <property type="match status" value="1"/>
</dbReference>
<evidence type="ECO:0000313" key="3">
    <source>
        <dbReference type="EMBL" id="NKI18843.1"/>
    </source>
</evidence>
<feature type="domain" description="Methylated-DNA-[protein]-cysteine S-methyltransferase DNA binding" evidence="2">
    <location>
        <begin position="13"/>
        <end position="88"/>
    </location>
</feature>
<keyword evidence="3" id="KW-0489">Methyltransferase</keyword>
<dbReference type="GO" id="GO:0032259">
    <property type="term" value="P:methylation"/>
    <property type="evidence" value="ECO:0007669"/>
    <property type="project" value="UniProtKB-KW"/>
</dbReference>
<comment type="caution">
    <text evidence="3">The sequence shown here is derived from an EMBL/GenBank/DDBJ whole genome shotgun (WGS) entry which is preliminary data.</text>
</comment>
<dbReference type="Proteomes" id="UP000765845">
    <property type="component" value="Unassembled WGS sequence"/>
</dbReference>
<evidence type="ECO:0000313" key="4">
    <source>
        <dbReference type="Proteomes" id="UP000765845"/>
    </source>
</evidence>
<dbReference type="InterPro" id="IPR036217">
    <property type="entry name" value="MethylDNA_cys_MeTrfase_DNAb"/>
</dbReference>
<dbReference type="PANTHER" id="PTHR42942">
    <property type="entry name" value="6-O-METHYLGUANINE DNA METHYLTRANSFERASE"/>
    <property type="match status" value="1"/>
</dbReference>
<accession>A0ABX1GKB6</accession>